<reference evidence="1" key="1">
    <citation type="submission" date="2019-07" db="EMBL/GenBank/DDBJ databases">
        <title>Annotation for the trematode Paragonimus miyazaki's.</title>
        <authorList>
            <person name="Choi Y.-J."/>
        </authorList>
    </citation>
    <scope>NUCLEOTIDE SEQUENCE</scope>
    <source>
        <strain evidence="1">Japan</strain>
    </source>
</reference>
<gene>
    <name evidence="1" type="ORF">EG68_06027</name>
</gene>
<name>A0A8S9YU94_9TREM</name>
<sequence>MKSNNAEQMMFAERKHFPEKTVTNLYNECKFVRCRKYIPHGHCIRDDVGWRPHNLALDPKYTDYGLDWCSSLRYVEPYCDEQRKDEKLWPEHCSHMRTFSGSLNHGMSPEWLLYTNGYKTGRRCLFSGSHRRSQHCAEEFDLSCDEIMKRHVNAIVQHNGIQNPFRPGDKPYRAVEYSPDFYKLESAVPKTQFGRLSHLPKPCEVPLFPVKKTPDTRELRYLDEQAAVKREVADLDRWTPSPPFAQAIYTVTFLRK</sequence>
<organism evidence="1 2">
    <name type="scientific">Paragonimus skrjabini miyazakii</name>
    <dbReference type="NCBI Taxonomy" id="59628"/>
    <lineage>
        <taxon>Eukaryota</taxon>
        <taxon>Metazoa</taxon>
        <taxon>Spiralia</taxon>
        <taxon>Lophotrochozoa</taxon>
        <taxon>Platyhelminthes</taxon>
        <taxon>Trematoda</taxon>
        <taxon>Digenea</taxon>
        <taxon>Plagiorchiida</taxon>
        <taxon>Troglotremata</taxon>
        <taxon>Troglotrematidae</taxon>
        <taxon>Paragonimus</taxon>
    </lineage>
</organism>
<dbReference type="Proteomes" id="UP000822476">
    <property type="component" value="Unassembled WGS sequence"/>
</dbReference>
<accession>A0A8S9YU94</accession>
<dbReference type="PANTHER" id="PTHR35845:SF1">
    <property type="entry name" value="SPERMATOGENESIS-ASSOCIATED SERINE-RICH PROTEIN 1"/>
    <property type="match status" value="1"/>
</dbReference>
<keyword evidence="2" id="KW-1185">Reference proteome</keyword>
<comment type="caution">
    <text evidence="1">The sequence shown here is derived from an EMBL/GenBank/DDBJ whole genome shotgun (WGS) entry which is preliminary data.</text>
</comment>
<dbReference type="PANTHER" id="PTHR35845">
    <property type="entry name" value="SPERMATOGENESIS-ASSOCIATED SERINE-RICH PROTEIN 1"/>
    <property type="match status" value="1"/>
</dbReference>
<dbReference type="Pfam" id="PF15160">
    <property type="entry name" value="SASRP1"/>
    <property type="match status" value="1"/>
</dbReference>
<dbReference type="InterPro" id="IPR029165">
    <property type="entry name" value="SASRP1"/>
</dbReference>
<proteinExistence type="predicted"/>
<dbReference type="AlphaFoldDB" id="A0A8S9YU94"/>
<evidence type="ECO:0000313" key="1">
    <source>
        <dbReference type="EMBL" id="KAF7256613.1"/>
    </source>
</evidence>
<protein>
    <submittedName>
        <fullName evidence="1">Uncharacterized protein</fullName>
    </submittedName>
</protein>
<dbReference type="OrthoDB" id="186791at2759"/>
<dbReference type="EMBL" id="JTDE01002978">
    <property type="protein sequence ID" value="KAF7256613.1"/>
    <property type="molecule type" value="Genomic_DNA"/>
</dbReference>
<evidence type="ECO:0000313" key="2">
    <source>
        <dbReference type="Proteomes" id="UP000822476"/>
    </source>
</evidence>